<evidence type="ECO:0000313" key="2">
    <source>
        <dbReference type="EMBL" id="ELW68748.1"/>
    </source>
</evidence>
<dbReference type="InParanoid" id="L9L1A6"/>
<reference evidence="3" key="2">
    <citation type="journal article" date="2013" name="Nat. Commun.">
        <title>Genome of the Chinese tree shrew.</title>
        <authorList>
            <person name="Fan Y."/>
            <person name="Huang Z.Y."/>
            <person name="Cao C.C."/>
            <person name="Chen C.S."/>
            <person name="Chen Y.X."/>
            <person name="Fan D.D."/>
            <person name="He J."/>
            <person name="Hou H.L."/>
            <person name="Hu L."/>
            <person name="Hu X.T."/>
            <person name="Jiang X.T."/>
            <person name="Lai R."/>
            <person name="Lang Y.S."/>
            <person name="Liang B."/>
            <person name="Liao S.G."/>
            <person name="Mu D."/>
            <person name="Ma Y.Y."/>
            <person name="Niu Y.Y."/>
            <person name="Sun X.Q."/>
            <person name="Xia J.Q."/>
            <person name="Xiao J."/>
            <person name="Xiong Z.Q."/>
            <person name="Xu L."/>
            <person name="Yang L."/>
            <person name="Zhang Y."/>
            <person name="Zhao W."/>
            <person name="Zhao X.D."/>
            <person name="Zheng Y.T."/>
            <person name="Zhou J.M."/>
            <person name="Zhu Y.B."/>
            <person name="Zhang G.J."/>
            <person name="Wang J."/>
            <person name="Yao Y.G."/>
        </authorList>
    </citation>
    <scope>NUCLEOTIDE SEQUENCE [LARGE SCALE GENOMIC DNA]</scope>
</reference>
<evidence type="ECO:0000256" key="1">
    <source>
        <dbReference type="SAM" id="MobiDB-lite"/>
    </source>
</evidence>
<feature type="region of interest" description="Disordered" evidence="1">
    <location>
        <begin position="1"/>
        <end position="50"/>
    </location>
</feature>
<organism evidence="2 3">
    <name type="scientific">Tupaia chinensis</name>
    <name type="common">Chinese tree shrew</name>
    <name type="synonym">Tupaia belangeri chinensis</name>
    <dbReference type="NCBI Taxonomy" id="246437"/>
    <lineage>
        <taxon>Eukaryota</taxon>
        <taxon>Metazoa</taxon>
        <taxon>Chordata</taxon>
        <taxon>Craniata</taxon>
        <taxon>Vertebrata</taxon>
        <taxon>Euteleostomi</taxon>
        <taxon>Mammalia</taxon>
        <taxon>Eutheria</taxon>
        <taxon>Euarchontoglires</taxon>
        <taxon>Scandentia</taxon>
        <taxon>Tupaiidae</taxon>
        <taxon>Tupaia</taxon>
    </lineage>
</organism>
<evidence type="ECO:0000313" key="3">
    <source>
        <dbReference type="Proteomes" id="UP000011518"/>
    </source>
</evidence>
<reference evidence="3" key="1">
    <citation type="submission" date="2012-07" db="EMBL/GenBank/DDBJ databases">
        <title>Genome of the Chinese tree shrew, a rising model animal genetically related to primates.</title>
        <authorList>
            <person name="Zhang G."/>
            <person name="Fan Y."/>
            <person name="Yao Y."/>
            <person name="Huang Z."/>
        </authorList>
    </citation>
    <scope>NUCLEOTIDE SEQUENCE [LARGE SCALE GENOMIC DNA]</scope>
</reference>
<dbReference type="Proteomes" id="UP000011518">
    <property type="component" value="Unassembled WGS sequence"/>
</dbReference>
<proteinExistence type="predicted"/>
<sequence>MAGKEPRCCSCLTSGPGSKGGQGVGDGGVSEGKLRQSPDGRGIEAESSVRRFRPARVSLSPAKKPGILHSGFNLCVRVDVRECVRVLFLDDMRGWIVSLGAPAWLEPGMELQPGKIFPAPPKGGSPGSPRSEKLAVHSTLALPSPTCSH</sequence>
<keyword evidence="3" id="KW-1185">Reference proteome</keyword>
<dbReference type="AlphaFoldDB" id="L9L1A6"/>
<feature type="compositionally biased region" description="Gly residues" evidence="1">
    <location>
        <begin position="17"/>
        <end position="30"/>
    </location>
</feature>
<dbReference type="EMBL" id="KB320558">
    <property type="protein sequence ID" value="ELW68748.1"/>
    <property type="molecule type" value="Genomic_DNA"/>
</dbReference>
<feature type="compositionally biased region" description="Basic and acidic residues" evidence="1">
    <location>
        <begin position="32"/>
        <end position="49"/>
    </location>
</feature>
<protein>
    <submittedName>
        <fullName evidence="2">Uncharacterized protein</fullName>
    </submittedName>
</protein>
<name>L9L1A6_TUPCH</name>
<accession>L9L1A6</accession>
<gene>
    <name evidence="2" type="ORF">TREES_T100011699</name>
</gene>